<comment type="caution">
    <text evidence="1">The sequence shown here is derived from an EMBL/GenBank/DDBJ whole genome shotgun (WGS) entry which is preliminary data.</text>
</comment>
<sequence length="306" mass="34678">MDGVPSIDIYVDLRDKVSMVEDGEESSSMISVFKRRGRKNCLTPIRHSMKMRPSLVWDKIPWNSKEEIVKGLELEEIVKGLELEEIVGFAFNDKDNWLGESGAEDKRKKMGLVYAVIGLDCFPVFCCVGRWKADNGTFKPGFLQQIEKMMSDKIPGCGLRAQPHIDSRIKLLKKQYHAISEMLGPSASGFGWNDDLKCVVVEKNVFDEWVKVQWDSLKRLRRLAMRMINIPFYPLDELNGTANMSSTSTPLTQSSKKGKKRSMNEDPIVDFLKDSVKEFGNMQTAASDSIKRLAVFNLRLMVLLGG</sequence>
<dbReference type="AlphaFoldDB" id="A0AAD9TPX6"/>
<dbReference type="PANTHER" id="PTHR46250">
    <property type="entry name" value="MYB/SANT-LIKE DNA-BINDING DOMAIN PROTEIN-RELATED"/>
    <property type="match status" value="1"/>
</dbReference>
<gene>
    <name evidence="1" type="ORF">Ddye_027521</name>
</gene>
<dbReference type="Proteomes" id="UP001280121">
    <property type="component" value="Unassembled WGS sequence"/>
</dbReference>
<evidence type="ECO:0000313" key="2">
    <source>
        <dbReference type="Proteomes" id="UP001280121"/>
    </source>
</evidence>
<evidence type="ECO:0000313" key="1">
    <source>
        <dbReference type="EMBL" id="KAK2639726.1"/>
    </source>
</evidence>
<organism evidence="1 2">
    <name type="scientific">Dipteronia dyeriana</name>
    <dbReference type="NCBI Taxonomy" id="168575"/>
    <lineage>
        <taxon>Eukaryota</taxon>
        <taxon>Viridiplantae</taxon>
        <taxon>Streptophyta</taxon>
        <taxon>Embryophyta</taxon>
        <taxon>Tracheophyta</taxon>
        <taxon>Spermatophyta</taxon>
        <taxon>Magnoliopsida</taxon>
        <taxon>eudicotyledons</taxon>
        <taxon>Gunneridae</taxon>
        <taxon>Pentapetalae</taxon>
        <taxon>rosids</taxon>
        <taxon>malvids</taxon>
        <taxon>Sapindales</taxon>
        <taxon>Sapindaceae</taxon>
        <taxon>Hippocastanoideae</taxon>
        <taxon>Acereae</taxon>
        <taxon>Dipteronia</taxon>
    </lineage>
</organism>
<protein>
    <recommendedName>
        <fullName evidence="3">Myb/SANT-like domain-containing protein</fullName>
    </recommendedName>
</protein>
<keyword evidence="2" id="KW-1185">Reference proteome</keyword>
<proteinExistence type="predicted"/>
<dbReference type="PANTHER" id="PTHR46250:SF18">
    <property type="entry name" value="MYB_SANT-LIKE DOMAIN-CONTAINING PROTEIN"/>
    <property type="match status" value="1"/>
</dbReference>
<reference evidence="1" key="1">
    <citation type="journal article" date="2023" name="Plant J.">
        <title>Genome sequences and population genomics provide insights into the demographic history, inbreeding, and mutation load of two 'living fossil' tree species of Dipteronia.</title>
        <authorList>
            <person name="Feng Y."/>
            <person name="Comes H.P."/>
            <person name="Chen J."/>
            <person name="Zhu S."/>
            <person name="Lu R."/>
            <person name="Zhang X."/>
            <person name="Li P."/>
            <person name="Qiu J."/>
            <person name="Olsen K.M."/>
            <person name="Qiu Y."/>
        </authorList>
    </citation>
    <scope>NUCLEOTIDE SEQUENCE</scope>
    <source>
        <strain evidence="1">KIB01</strain>
    </source>
</reference>
<evidence type="ECO:0008006" key="3">
    <source>
        <dbReference type="Google" id="ProtNLM"/>
    </source>
</evidence>
<name>A0AAD9TPX6_9ROSI</name>
<dbReference type="EMBL" id="JANJYI010000008">
    <property type="protein sequence ID" value="KAK2639726.1"/>
    <property type="molecule type" value="Genomic_DNA"/>
</dbReference>
<accession>A0AAD9TPX6</accession>